<gene>
    <name evidence="1" type="ORF">AFUS01_LOCUS1874</name>
</gene>
<name>A0A8J2NML4_9HEXA</name>
<evidence type="ECO:0000313" key="1">
    <source>
        <dbReference type="EMBL" id="CAG7667812.1"/>
    </source>
</evidence>
<proteinExistence type="predicted"/>
<feature type="non-terminal residue" evidence="1">
    <location>
        <position position="1"/>
    </location>
</feature>
<dbReference type="Proteomes" id="UP000708208">
    <property type="component" value="Unassembled WGS sequence"/>
</dbReference>
<sequence>RLAKYSRS</sequence>
<dbReference type="EMBL" id="CAJVCH010010691">
    <property type="protein sequence ID" value="CAG7667812.1"/>
    <property type="molecule type" value="Genomic_DNA"/>
</dbReference>
<keyword evidence="2" id="KW-1185">Reference proteome</keyword>
<protein>
    <submittedName>
        <fullName evidence="1">Uncharacterized protein</fullName>
    </submittedName>
</protein>
<organism evidence="1 2">
    <name type="scientific">Allacma fusca</name>
    <dbReference type="NCBI Taxonomy" id="39272"/>
    <lineage>
        <taxon>Eukaryota</taxon>
        <taxon>Metazoa</taxon>
        <taxon>Ecdysozoa</taxon>
        <taxon>Arthropoda</taxon>
        <taxon>Hexapoda</taxon>
        <taxon>Collembola</taxon>
        <taxon>Symphypleona</taxon>
        <taxon>Sminthuridae</taxon>
        <taxon>Allacma</taxon>
    </lineage>
</organism>
<evidence type="ECO:0000313" key="2">
    <source>
        <dbReference type="Proteomes" id="UP000708208"/>
    </source>
</evidence>
<accession>A0A8J2NML4</accession>
<reference evidence="1" key="1">
    <citation type="submission" date="2021-06" db="EMBL/GenBank/DDBJ databases">
        <authorList>
            <person name="Hodson N. C."/>
            <person name="Mongue J. A."/>
            <person name="Jaron S. K."/>
        </authorList>
    </citation>
    <scope>NUCLEOTIDE SEQUENCE</scope>
</reference>
<comment type="caution">
    <text evidence="1">The sequence shown here is derived from an EMBL/GenBank/DDBJ whole genome shotgun (WGS) entry which is preliminary data.</text>
</comment>